<evidence type="ECO:0000313" key="3">
    <source>
        <dbReference type="Proteomes" id="UP001519460"/>
    </source>
</evidence>
<dbReference type="Pfam" id="PF20700">
    <property type="entry name" value="Mutator"/>
    <property type="match status" value="1"/>
</dbReference>
<dbReference type="AlphaFoldDB" id="A0ABD0LBD2"/>
<evidence type="ECO:0000259" key="1">
    <source>
        <dbReference type="Pfam" id="PF20700"/>
    </source>
</evidence>
<name>A0ABD0LBD2_9CAEN</name>
<dbReference type="InterPro" id="IPR049012">
    <property type="entry name" value="Mutator_transp_dom"/>
</dbReference>
<protein>
    <recommendedName>
        <fullName evidence="1">Mutator-like transposase domain-containing protein</fullName>
    </recommendedName>
</protein>
<organism evidence="2 3">
    <name type="scientific">Batillaria attramentaria</name>
    <dbReference type="NCBI Taxonomy" id="370345"/>
    <lineage>
        <taxon>Eukaryota</taxon>
        <taxon>Metazoa</taxon>
        <taxon>Spiralia</taxon>
        <taxon>Lophotrochozoa</taxon>
        <taxon>Mollusca</taxon>
        <taxon>Gastropoda</taxon>
        <taxon>Caenogastropoda</taxon>
        <taxon>Sorbeoconcha</taxon>
        <taxon>Cerithioidea</taxon>
        <taxon>Batillariidae</taxon>
        <taxon>Batillaria</taxon>
    </lineage>
</organism>
<comment type="caution">
    <text evidence="2">The sequence shown here is derived from an EMBL/GenBank/DDBJ whole genome shotgun (WGS) entry which is preliminary data.</text>
</comment>
<reference evidence="2 3" key="1">
    <citation type="journal article" date="2023" name="Sci. Data">
        <title>Genome assembly of the Korean intertidal mud-creeper Batillaria attramentaria.</title>
        <authorList>
            <person name="Patra A.K."/>
            <person name="Ho P.T."/>
            <person name="Jun S."/>
            <person name="Lee S.J."/>
            <person name="Kim Y."/>
            <person name="Won Y.J."/>
        </authorList>
    </citation>
    <scope>NUCLEOTIDE SEQUENCE [LARGE SCALE GENOMIC DNA]</scope>
    <source>
        <strain evidence="2">Wonlab-2016</strain>
    </source>
</reference>
<keyword evidence="3" id="KW-1185">Reference proteome</keyword>
<accession>A0ABD0LBD2</accession>
<dbReference type="EMBL" id="JACVVK020000066">
    <property type="protein sequence ID" value="KAK7496518.1"/>
    <property type="molecule type" value="Genomic_DNA"/>
</dbReference>
<proteinExistence type="predicted"/>
<dbReference type="Proteomes" id="UP001519460">
    <property type="component" value="Unassembled WGS sequence"/>
</dbReference>
<evidence type="ECO:0000313" key="2">
    <source>
        <dbReference type="EMBL" id="KAK7496518.1"/>
    </source>
</evidence>
<gene>
    <name evidence="2" type="ORF">BaRGS_00012170</name>
</gene>
<feature type="domain" description="Mutator-like transposase" evidence="1">
    <location>
        <begin position="2"/>
        <end position="78"/>
    </location>
</feature>
<sequence>MYREVDTGTPGPKPAELNVGLAVTIQNTPVGPTKAQLLLSGMNVPAPYPAPMQKTAEHISNKTAELNKRDMKEKLKETEVDGLGYCSDRFDQAKVVYLLQGSQFTHGFRAGYTRTLNSAEVAEHLPSVVDDYIANEVQAFVGFLNNPLFCSISRLLLV</sequence>